<dbReference type="Proteomes" id="UP000266273">
    <property type="component" value="Unassembled WGS sequence"/>
</dbReference>
<dbReference type="RefSeq" id="WP_119060282.1">
    <property type="nucleotide sequence ID" value="NZ_QXDF01000001.1"/>
</dbReference>
<feature type="transmembrane region" description="Helical" evidence="1">
    <location>
        <begin position="51"/>
        <end position="76"/>
    </location>
</feature>
<dbReference type="AlphaFoldDB" id="A0A397Q2K1"/>
<evidence type="ECO:0000313" key="2">
    <source>
        <dbReference type="EMBL" id="RIA55372.1"/>
    </source>
</evidence>
<keyword evidence="1" id="KW-0812">Transmembrane</keyword>
<evidence type="ECO:0000313" key="3">
    <source>
        <dbReference type="Proteomes" id="UP000266273"/>
    </source>
</evidence>
<sequence>MAQATATGEVPAYTHGRGLRVILSIGFFLFLLFAVNAGAGTVWLATHNLPGTAAIFAVMFILGLVILLYIGIFLFAASHTRLELGEDGARMVLPNWRGPMPLFPYTEIEIPYDQIAAVETRGEIYRYLVMPTLMRSVSILRKDGERFTLGYIRENTTDPAVPFNEVAERIAERAGVSINKRGVVDCGNRFRVMVQDEPSWDSAECTPVDVEKARKREKWLWMLAFAVFAVAVIAAIGFQIAELYILTG</sequence>
<keyword evidence="1" id="KW-0472">Membrane</keyword>
<accession>A0A397Q2K1</accession>
<feature type="transmembrane region" description="Helical" evidence="1">
    <location>
        <begin position="219"/>
        <end position="241"/>
    </location>
</feature>
<protein>
    <submittedName>
        <fullName evidence="2">Uncharacterized protein</fullName>
    </submittedName>
</protein>
<proteinExistence type="predicted"/>
<dbReference type="EMBL" id="QXDF01000001">
    <property type="protein sequence ID" value="RIA55372.1"/>
    <property type="molecule type" value="Genomic_DNA"/>
</dbReference>
<comment type="caution">
    <text evidence="2">The sequence shown here is derived from an EMBL/GenBank/DDBJ whole genome shotgun (WGS) entry which is preliminary data.</text>
</comment>
<organism evidence="2 3">
    <name type="scientific">Dichotomicrobium thermohalophilum</name>
    <dbReference type="NCBI Taxonomy" id="933063"/>
    <lineage>
        <taxon>Bacteria</taxon>
        <taxon>Pseudomonadati</taxon>
        <taxon>Pseudomonadota</taxon>
        <taxon>Alphaproteobacteria</taxon>
        <taxon>Hyphomicrobiales</taxon>
        <taxon>Hyphomicrobiaceae</taxon>
        <taxon>Dichotomicrobium</taxon>
    </lineage>
</organism>
<name>A0A397Q2K1_9HYPH</name>
<keyword evidence="3" id="KW-1185">Reference proteome</keyword>
<reference evidence="2 3" key="1">
    <citation type="submission" date="2018-08" db="EMBL/GenBank/DDBJ databases">
        <title>Genomic Encyclopedia of Archaeal and Bacterial Type Strains, Phase II (KMG-II): from individual species to whole genera.</title>
        <authorList>
            <person name="Goeker M."/>
        </authorList>
    </citation>
    <scope>NUCLEOTIDE SEQUENCE [LARGE SCALE GENOMIC DNA]</scope>
    <source>
        <strain evidence="2 3">DSM 5002</strain>
    </source>
</reference>
<keyword evidence="1" id="KW-1133">Transmembrane helix</keyword>
<dbReference type="OrthoDB" id="7931665at2"/>
<gene>
    <name evidence="2" type="ORF">BXY53_0434</name>
</gene>
<evidence type="ECO:0000256" key="1">
    <source>
        <dbReference type="SAM" id="Phobius"/>
    </source>
</evidence>
<feature type="transmembrane region" description="Helical" evidence="1">
    <location>
        <begin position="21"/>
        <end position="45"/>
    </location>
</feature>